<dbReference type="Proteomes" id="UP000236655">
    <property type="component" value="Chromosome"/>
</dbReference>
<accession>A0A2I7N6F1</accession>
<dbReference type="AlphaFoldDB" id="A0A2I7N6F1"/>
<gene>
    <name evidence="1" type="ORF">CUN60_06985</name>
</gene>
<proteinExistence type="predicted"/>
<evidence type="ECO:0000313" key="2">
    <source>
        <dbReference type="Proteomes" id="UP000236655"/>
    </source>
</evidence>
<keyword evidence="2" id="KW-1185">Reference proteome</keyword>
<dbReference type="KEGG" id="nba:CUN60_06985"/>
<evidence type="ECO:0000313" key="1">
    <source>
        <dbReference type="EMBL" id="AUR52053.1"/>
    </source>
</evidence>
<reference evidence="2" key="1">
    <citation type="submission" date="2017-11" db="EMBL/GenBank/DDBJ databases">
        <authorList>
            <person name="Chan K.G."/>
            <person name="Lee L.S."/>
        </authorList>
    </citation>
    <scope>NUCLEOTIDE SEQUENCE [LARGE SCALE GENOMIC DNA]</scope>
    <source>
        <strain evidence="2">DSM 100970</strain>
    </source>
</reference>
<dbReference type="EMBL" id="CP024847">
    <property type="protein sequence ID" value="AUR52053.1"/>
    <property type="molecule type" value="Genomic_DNA"/>
</dbReference>
<name>A0A2I7N6F1_9NEIS</name>
<sequence length="273" mass="32806">MSMYKEFKAGLMSIIENINQYPDSYAIIADYTYASKFCNLLIRSIARKFDLEYDDLRSELMAEILAGNIFKQVIENKKFNRQVFYLNIKKLAIRMKPHEDSHHISLTEEMEDVLMYKDESLQSYVNKNAILKFKELRQVNLRRLIEYRSELLNSPINISKFQSVVELNTNELLEMLDQNKISRYQLLYVPNKYRKYLVSILDKYLQLYFKYYEVRSTYTDYLKIKTKSPTLKAIFEKLKPEYSYLQFTRKIKHPTLWDIDELEKLLLKVTNHA</sequence>
<organism evidence="1 2">
    <name type="scientific">Aquella oligotrophica</name>
    <dbReference type="NCBI Taxonomy" id="2067065"/>
    <lineage>
        <taxon>Bacteria</taxon>
        <taxon>Pseudomonadati</taxon>
        <taxon>Pseudomonadota</taxon>
        <taxon>Betaproteobacteria</taxon>
        <taxon>Neisseriales</taxon>
        <taxon>Neisseriaceae</taxon>
        <taxon>Aquella</taxon>
    </lineage>
</organism>
<protein>
    <submittedName>
        <fullName evidence="1">Uncharacterized protein</fullName>
    </submittedName>
</protein>